<dbReference type="CDD" id="cd00082">
    <property type="entry name" value="HisKA"/>
    <property type="match status" value="1"/>
</dbReference>
<organism evidence="14 15">
    <name type="scientific">Magnetospirillum molischianum DSM 120</name>
    <dbReference type="NCBI Taxonomy" id="1150626"/>
    <lineage>
        <taxon>Bacteria</taxon>
        <taxon>Pseudomonadati</taxon>
        <taxon>Pseudomonadota</taxon>
        <taxon>Alphaproteobacteria</taxon>
        <taxon>Rhodospirillales</taxon>
        <taxon>Rhodospirillaceae</taxon>
        <taxon>Magnetospirillum</taxon>
    </lineage>
</organism>
<dbReference type="SMART" id="SM00388">
    <property type="entry name" value="HisKA"/>
    <property type="match status" value="1"/>
</dbReference>
<sequence>MAEPGLKGSGIEADLAIDDLLRVIHELRVRQIELEMQNESLREAHRLSESKLADYIDLYDASPIACLTLDNAGFIGRINAPAIALLHSVSGRAGTQRLANFVADESLLVLASFIDNIVIDSGIHSCEVALRPGDVCHEERFVQLSGRACATGQSCIIALVDITEYKRITDALLRAVEEAERASAAKSRFLTVASHDLRQPLQSLCLISWVMARKADDVQIRALLAEQEQALGTMSAMLNTLLDINLLDAGIISYNPIGLAVAPLLSRLGRDFAFQAGAANDVLHLVDSSLIVQSDPKLLEQILRNLLSNAFKYTHDGRVLLGCRRRGGHVRIEVWDNGIGIPEDQIDSIFEEFHQIDNPHRQHRHGFGLGLAIVKRQAALLGHSIGVRSRPGKGSVFWVELPMGDVVTAPSAPLSSQDNDLVTPFHHRSVLVVEDDPSVGAMLEQLFIAEGCTVIWARTGNEALTFADKAFDLVVTDYILPDGMTGLDVLSCLRTVIVTLPAILLADDIATDSLRQIVMEPDCTHLSKSAKMTEILSAAGGLLARSVCCSSSAVGRAVASTVYVIDDDPHVRKAIAALLHEEGHEVYLYPDAETFLRTHELGREGCLLVDAVMPGMGGLELLDHLRKQSDSIPAIVMTGHGDVPMAVAAMKAGAGDFIAKPINPEEMRAAVASALELGRDVAAESARRADAIRCFASLTPREHQVFERILTGMSNKVIAYEMGISRRTVENHRAAIMSKTASKSLLDLYRIARLFGA</sequence>
<dbReference type="Pfam" id="PF02518">
    <property type="entry name" value="HATPase_c"/>
    <property type="match status" value="1"/>
</dbReference>
<dbReference type="InterPro" id="IPR003661">
    <property type="entry name" value="HisK_dim/P_dom"/>
</dbReference>
<dbReference type="InterPro" id="IPR005467">
    <property type="entry name" value="His_kinase_dom"/>
</dbReference>
<comment type="caution">
    <text evidence="14">The sequence shown here is derived from an EMBL/GenBank/DDBJ whole genome shotgun (WGS) entry which is preliminary data.</text>
</comment>
<protein>
    <recommendedName>
        <fullName evidence="2">histidine kinase</fullName>
        <ecNumber evidence="2">2.7.13.3</ecNumber>
    </recommendedName>
</protein>
<dbReference type="InterPro" id="IPR000792">
    <property type="entry name" value="Tscrpt_reg_LuxR_C"/>
</dbReference>
<feature type="modified residue" description="4-aspartylphosphate" evidence="10">
    <location>
        <position position="477"/>
    </location>
</feature>
<dbReference type="PROSITE" id="PS50110">
    <property type="entry name" value="RESPONSE_REGULATORY"/>
    <property type="match status" value="2"/>
</dbReference>
<keyword evidence="4 14" id="KW-0808">Transferase</keyword>
<dbReference type="FunFam" id="3.40.50.2300:FF:000018">
    <property type="entry name" value="DNA-binding transcriptional regulator NtrC"/>
    <property type="match status" value="1"/>
</dbReference>
<dbReference type="FunFam" id="3.30.565.10:FF:000049">
    <property type="entry name" value="Two-component sensor histidine kinase"/>
    <property type="match status" value="1"/>
</dbReference>
<dbReference type="AlphaFoldDB" id="H8FPD8"/>
<evidence type="ECO:0000259" key="13">
    <source>
        <dbReference type="PROSITE" id="PS50110"/>
    </source>
</evidence>
<reference evidence="14 15" key="1">
    <citation type="journal article" date="2012" name="J. Bacteriol.">
        <title>Draft Genome Sequence of the Purple Photosynthetic Bacterium Phaeospirillum molischianum DSM120, a Particularly Versatile Bacterium.</title>
        <authorList>
            <person name="Duquesne K."/>
            <person name="Prima V."/>
            <person name="Ji B."/>
            <person name="Rouy Z."/>
            <person name="Medigue C."/>
            <person name="Talla E."/>
            <person name="Sturgis J.N."/>
        </authorList>
    </citation>
    <scope>NUCLEOTIDE SEQUENCE [LARGE SCALE GENOMIC DNA]</scope>
    <source>
        <strain evidence="15">DSM120</strain>
    </source>
</reference>
<dbReference type="PANTHER" id="PTHR43047">
    <property type="entry name" value="TWO-COMPONENT HISTIDINE PROTEIN KINASE"/>
    <property type="match status" value="1"/>
</dbReference>
<dbReference type="PRINTS" id="PR00344">
    <property type="entry name" value="BCTRLSENSOR"/>
</dbReference>
<dbReference type="STRING" id="1150626.PHAMO_190035"/>
<dbReference type="CDD" id="cd16922">
    <property type="entry name" value="HATPase_EvgS-ArcB-TorS-like"/>
    <property type="match status" value="1"/>
</dbReference>
<keyword evidence="15" id="KW-1185">Reference proteome</keyword>
<accession>H8FPD8</accession>
<dbReference type="InterPro" id="IPR036388">
    <property type="entry name" value="WH-like_DNA-bd_sf"/>
</dbReference>
<evidence type="ECO:0000256" key="7">
    <source>
        <dbReference type="ARBA" id="ARBA00023015"/>
    </source>
</evidence>
<keyword evidence="3 10" id="KW-0597">Phosphoprotein</keyword>
<evidence type="ECO:0000313" key="14">
    <source>
        <dbReference type="EMBL" id="CCG40226.1"/>
    </source>
</evidence>
<name>H8FPD8_MAGML</name>
<dbReference type="SUPFAM" id="SSF52172">
    <property type="entry name" value="CheY-like"/>
    <property type="match status" value="2"/>
</dbReference>
<dbReference type="Pfam" id="PF00196">
    <property type="entry name" value="GerE"/>
    <property type="match status" value="1"/>
</dbReference>
<dbReference type="Pfam" id="PF00072">
    <property type="entry name" value="Response_reg"/>
    <property type="match status" value="2"/>
</dbReference>
<evidence type="ECO:0000256" key="8">
    <source>
        <dbReference type="ARBA" id="ARBA00023125"/>
    </source>
</evidence>
<evidence type="ECO:0000256" key="10">
    <source>
        <dbReference type="PROSITE-ProRule" id="PRU00169"/>
    </source>
</evidence>
<dbReference type="GO" id="GO:0009927">
    <property type="term" value="F:histidine phosphotransfer kinase activity"/>
    <property type="evidence" value="ECO:0007669"/>
    <property type="project" value="TreeGrafter"/>
</dbReference>
<dbReference type="SUPFAM" id="SSF46894">
    <property type="entry name" value="C-terminal effector domain of the bipartite response regulators"/>
    <property type="match status" value="1"/>
</dbReference>
<feature type="domain" description="Response regulatory" evidence="13">
    <location>
        <begin position="429"/>
        <end position="543"/>
    </location>
</feature>
<dbReference type="GO" id="GO:0000155">
    <property type="term" value="F:phosphorelay sensor kinase activity"/>
    <property type="evidence" value="ECO:0007669"/>
    <property type="project" value="InterPro"/>
</dbReference>
<dbReference type="eggNOG" id="COG2205">
    <property type="taxonomic scope" value="Bacteria"/>
</dbReference>
<dbReference type="InterPro" id="IPR016032">
    <property type="entry name" value="Sig_transdc_resp-reg_C-effctor"/>
</dbReference>
<dbReference type="PROSITE" id="PS50043">
    <property type="entry name" value="HTH_LUXR_2"/>
    <property type="match status" value="1"/>
</dbReference>
<dbReference type="InterPro" id="IPR036097">
    <property type="entry name" value="HisK_dim/P_sf"/>
</dbReference>
<dbReference type="SMART" id="SM00421">
    <property type="entry name" value="HTH_LUXR"/>
    <property type="match status" value="1"/>
</dbReference>
<feature type="modified residue" description="4-aspartylphosphate" evidence="10">
    <location>
        <position position="610"/>
    </location>
</feature>
<evidence type="ECO:0000259" key="12">
    <source>
        <dbReference type="PROSITE" id="PS50109"/>
    </source>
</evidence>
<comment type="catalytic activity">
    <reaction evidence="1">
        <text>ATP + protein L-histidine = ADP + protein N-phospho-L-histidine.</text>
        <dbReference type="EC" id="2.7.13.3"/>
    </reaction>
</comment>
<dbReference type="Gene3D" id="1.10.10.10">
    <property type="entry name" value="Winged helix-like DNA-binding domain superfamily/Winged helix DNA-binding domain"/>
    <property type="match status" value="1"/>
</dbReference>
<evidence type="ECO:0000313" key="15">
    <source>
        <dbReference type="Proteomes" id="UP000004169"/>
    </source>
</evidence>
<feature type="domain" description="Histidine kinase" evidence="12">
    <location>
        <begin position="192"/>
        <end position="405"/>
    </location>
</feature>
<dbReference type="InterPro" id="IPR011006">
    <property type="entry name" value="CheY-like_superfamily"/>
</dbReference>
<dbReference type="CDD" id="cd06170">
    <property type="entry name" value="LuxR_C_like"/>
    <property type="match status" value="1"/>
</dbReference>
<dbReference type="PRINTS" id="PR00038">
    <property type="entry name" value="HTHLUXR"/>
</dbReference>
<feature type="domain" description="Response regulatory" evidence="13">
    <location>
        <begin position="561"/>
        <end position="675"/>
    </location>
</feature>
<dbReference type="GO" id="GO:0006355">
    <property type="term" value="P:regulation of DNA-templated transcription"/>
    <property type="evidence" value="ECO:0007669"/>
    <property type="project" value="InterPro"/>
</dbReference>
<dbReference type="Gene3D" id="3.40.50.2300">
    <property type="match status" value="2"/>
</dbReference>
<keyword evidence="5 14" id="KW-0418">Kinase</keyword>
<dbReference type="PROSITE" id="PS00622">
    <property type="entry name" value="HTH_LUXR_1"/>
    <property type="match status" value="1"/>
</dbReference>
<dbReference type="PANTHER" id="PTHR43047:SF9">
    <property type="entry name" value="HISTIDINE KINASE"/>
    <property type="match status" value="1"/>
</dbReference>
<dbReference type="InterPro" id="IPR004358">
    <property type="entry name" value="Sig_transdc_His_kin-like_C"/>
</dbReference>
<keyword evidence="8" id="KW-0238">DNA-binding</keyword>
<dbReference type="PROSITE" id="PS50109">
    <property type="entry name" value="HIS_KIN"/>
    <property type="match status" value="1"/>
</dbReference>
<evidence type="ECO:0000256" key="4">
    <source>
        <dbReference type="ARBA" id="ARBA00022679"/>
    </source>
</evidence>
<proteinExistence type="predicted"/>
<dbReference type="InterPro" id="IPR036890">
    <property type="entry name" value="HATPase_C_sf"/>
</dbReference>
<keyword evidence="9" id="KW-0804">Transcription</keyword>
<evidence type="ECO:0000256" key="5">
    <source>
        <dbReference type="ARBA" id="ARBA00022777"/>
    </source>
</evidence>
<evidence type="ECO:0000259" key="11">
    <source>
        <dbReference type="PROSITE" id="PS50043"/>
    </source>
</evidence>
<gene>
    <name evidence="14" type="ORF">PHAMO_190035</name>
</gene>
<dbReference type="Proteomes" id="UP000004169">
    <property type="component" value="Unassembled WGS sequence"/>
</dbReference>
<dbReference type="InterPro" id="IPR003594">
    <property type="entry name" value="HATPase_dom"/>
</dbReference>
<dbReference type="SUPFAM" id="SSF47384">
    <property type="entry name" value="Homodimeric domain of signal transducing histidine kinase"/>
    <property type="match status" value="1"/>
</dbReference>
<dbReference type="InterPro" id="IPR001789">
    <property type="entry name" value="Sig_transdc_resp-reg_receiver"/>
</dbReference>
<keyword evidence="7" id="KW-0805">Transcription regulation</keyword>
<dbReference type="Gene3D" id="1.10.287.130">
    <property type="match status" value="1"/>
</dbReference>
<dbReference type="SMART" id="SM00387">
    <property type="entry name" value="HATPase_c"/>
    <property type="match status" value="1"/>
</dbReference>
<dbReference type="SMART" id="SM00448">
    <property type="entry name" value="REC"/>
    <property type="match status" value="2"/>
</dbReference>
<dbReference type="eggNOG" id="COG4566">
    <property type="taxonomic scope" value="Bacteria"/>
</dbReference>
<keyword evidence="6" id="KW-0902">Two-component regulatory system</keyword>
<dbReference type="EC" id="2.7.13.3" evidence="2"/>
<dbReference type="GO" id="GO:0003677">
    <property type="term" value="F:DNA binding"/>
    <property type="evidence" value="ECO:0007669"/>
    <property type="project" value="UniProtKB-KW"/>
</dbReference>
<dbReference type="Gene3D" id="3.30.565.10">
    <property type="entry name" value="Histidine kinase-like ATPase, C-terminal domain"/>
    <property type="match status" value="1"/>
</dbReference>
<feature type="domain" description="HTH luxR-type" evidence="11">
    <location>
        <begin position="691"/>
        <end position="756"/>
    </location>
</feature>
<evidence type="ECO:0000256" key="9">
    <source>
        <dbReference type="ARBA" id="ARBA00023163"/>
    </source>
</evidence>
<dbReference type="SUPFAM" id="SSF55874">
    <property type="entry name" value="ATPase domain of HSP90 chaperone/DNA topoisomerase II/histidine kinase"/>
    <property type="match status" value="1"/>
</dbReference>
<dbReference type="EMBL" id="CAHP01000011">
    <property type="protein sequence ID" value="CCG40226.1"/>
    <property type="molecule type" value="Genomic_DNA"/>
</dbReference>
<evidence type="ECO:0000256" key="2">
    <source>
        <dbReference type="ARBA" id="ARBA00012438"/>
    </source>
</evidence>
<evidence type="ECO:0000256" key="1">
    <source>
        <dbReference type="ARBA" id="ARBA00000085"/>
    </source>
</evidence>
<dbReference type="GO" id="GO:0005886">
    <property type="term" value="C:plasma membrane"/>
    <property type="evidence" value="ECO:0007669"/>
    <property type="project" value="TreeGrafter"/>
</dbReference>
<evidence type="ECO:0000256" key="6">
    <source>
        <dbReference type="ARBA" id="ARBA00023012"/>
    </source>
</evidence>
<evidence type="ECO:0000256" key="3">
    <source>
        <dbReference type="ARBA" id="ARBA00022553"/>
    </source>
</evidence>